<evidence type="ECO:0000256" key="5">
    <source>
        <dbReference type="ARBA" id="ARBA00022989"/>
    </source>
</evidence>
<dbReference type="RefSeq" id="WP_380696901.1">
    <property type="nucleotide sequence ID" value="NZ_JBHRYR010000003.1"/>
</dbReference>
<evidence type="ECO:0000256" key="4">
    <source>
        <dbReference type="ARBA" id="ARBA00022692"/>
    </source>
</evidence>
<comment type="caution">
    <text evidence="9">The sequence shown here is derived from an EMBL/GenBank/DDBJ whole genome shotgun (WGS) entry which is preliminary data.</text>
</comment>
<organism evidence="9 10">
    <name type="scientific">Saccharospirillum mangrovi</name>
    <dbReference type="NCBI Taxonomy" id="2161747"/>
    <lineage>
        <taxon>Bacteria</taxon>
        <taxon>Pseudomonadati</taxon>
        <taxon>Pseudomonadota</taxon>
        <taxon>Gammaproteobacteria</taxon>
        <taxon>Oceanospirillales</taxon>
        <taxon>Saccharospirillaceae</taxon>
        <taxon>Saccharospirillum</taxon>
    </lineage>
</organism>
<dbReference type="InterPro" id="IPR004681">
    <property type="entry name" value="TRAP_DctM"/>
</dbReference>
<keyword evidence="5 7" id="KW-1133">Transmembrane helix</keyword>
<keyword evidence="3 7" id="KW-0997">Cell inner membrane</keyword>
<reference evidence="10" key="1">
    <citation type="journal article" date="2019" name="Int. J. Syst. Evol. Microbiol.">
        <title>The Global Catalogue of Microorganisms (GCM) 10K type strain sequencing project: providing services to taxonomists for standard genome sequencing and annotation.</title>
        <authorList>
            <consortium name="The Broad Institute Genomics Platform"/>
            <consortium name="The Broad Institute Genome Sequencing Center for Infectious Disease"/>
            <person name="Wu L."/>
            <person name="Ma J."/>
        </authorList>
    </citation>
    <scope>NUCLEOTIDE SEQUENCE [LARGE SCALE GENOMIC DNA]</scope>
    <source>
        <strain evidence="10">IBRC 10765</strain>
    </source>
</reference>
<feature type="transmembrane region" description="Helical" evidence="7">
    <location>
        <begin position="54"/>
        <end position="79"/>
    </location>
</feature>
<evidence type="ECO:0000256" key="6">
    <source>
        <dbReference type="ARBA" id="ARBA00023136"/>
    </source>
</evidence>
<evidence type="ECO:0000256" key="3">
    <source>
        <dbReference type="ARBA" id="ARBA00022519"/>
    </source>
</evidence>
<proteinExistence type="inferred from homology"/>
<comment type="subunit">
    <text evidence="7">The complex comprises the extracytoplasmic solute receptor protein and the two transmembrane proteins.</text>
</comment>
<feature type="transmembrane region" description="Helical" evidence="7">
    <location>
        <begin position="170"/>
        <end position="195"/>
    </location>
</feature>
<comment type="function">
    <text evidence="7">Part of the tripartite ATP-independent periplasmic (TRAP) transport system.</text>
</comment>
<comment type="similarity">
    <text evidence="7">Belongs to the TRAP transporter large permease family.</text>
</comment>
<evidence type="ECO:0000256" key="7">
    <source>
        <dbReference type="RuleBase" id="RU369079"/>
    </source>
</evidence>
<dbReference type="Pfam" id="PF06808">
    <property type="entry name" value="DctM"/>
    <property type="match status" value="1"/>
</dbReference>
<feature type="transmembrane region" description="Helical" evidence="7">
    <location>
        <begin position="394"/>
        <end position="415"/>
    </location>
</feature>
<feature type="transmembrane region" description="Helical" evidence="7">
    <location>
        <begin position="215"/>
        <end position="236"/>
    </location>
</feature>
<dbReference type="EMBL" id="JBHRYR010000003">
    <property type="protein sequence ID" value="MFC3853595.1"/>
    <property type="molecule type" value="Genomic_DNA"/>
</dbReference>
<comment type="caution">
    <text evidence="7">Lacks conserved residue(s) required for the propagation of feature annotation.</text>
</comment>
<keyword evidence="2" id="KW-1003">Cell membrane</keyword>
<evidence type="ECO:0000259" key="8">
    <source>
        <dbReference type="Pfam" id="PF06808"/>
    </source>
</evidence>
<dbReference type="PIRSF" id="PIRSF006066">
    <property type="entry name" value="HI0050"/>
    <property type="match status" value="1"/>
</dbReference>
<sequence length="426" mass="46054">MLLFMIIGILVMLFLTIPVAVTLVFLAFGLDIFFSPFPLVRALGQNMWSSANSFLLLSIPLFVLMGQMIVRSGIAARAYDALDYWLSWLPGGLLHSNVVTSTFFSATSGSSVATAATVSTVALPQQRALKYDPKLFLGTIAAGGTLGIIIPPSINLIVYGFLTETSIPQLFMAGLIPGLLLAGLFVVVSAVLCWWKPELGGPSRPATWKMRFSSLIHLVPLLLLFAVIIGSIYTGWATPSESAAIGVTASMIMAAAYRKLTLRNILDALDGTIKTTAMIMLIIMAAAFLNFAMSAAGLSQQLTQFINQYDLSATQMLLMVLLILFILGFFIETLSLMVITIPILTPIVFGLGYDPVWFGIVLIIFVELALITPPVGLNLYIVQAARKGEPFSDVMIGVIPYIFVMLIMAGLLIAYPQLALWLPSQG</sequence>
<dbReference type="PANTHER" id="PTHR33362">
    <property type="entry name" value="SIALIC ACID TRAP TRANSPORTER PERMEASE PROTEIN SIAT-RELATED"/>
    <property type="match status" value="1"/>
</dbReference>
<protein>
    <recommendedName>
        <fullName evidence="7">TRAP transporter large permease protein</fullName>
    </recommendedName>
</protein>
<keyword evidence="4 7" id="KW-0812">Transmembrane</keyword>
<evidence type="ECO:0000313" key="10">
    <source>
        <dbReference type="Proteomes" id="UP001595617"/>
    </source>
</evidence>
<accession>A0ABV7ZZB5</accession>
<evidence type="ECO:0000313" key="9">
    <source>
        <dbReference type="EMBL" id="MFC3853595.1"/>
    </source>
</evidence>
<feature type="domain" description="TRAP C4-dicarboxylate transport system permease DctM subunit" evidence="8">
    <location>
        <begin position="7"/>
        <end position="417"/>
    </location>
</feature>
<feature type="transmembrane region" description="Helical" evidence="7">
    <location>
        <begin position="359"/>
        <end position="382"/>
    </location>
</feature>
<dbReference type="PANTHER" id="PTHR33362:SF5">
    <property type="entry name" value="C4-DICARBOXYLATE TRAP TRANSPORTER LARGE PERMEASE PROTEIN DCTM"/>
    <property type="match status" value="1"/>
</dbReference>
<dbReference type="Proteomes" id="UP001595617">
    <property type="component" value="Unassembled WGS sequence"/>
</dbReference>
<keyword evidence="7" id="KW-0813">Transport</keyword>
<comment type="subcellular location">
    <subcellularLocation>
        <location evidence="1 7">Cell inner membrane</location>
        <topology evidence="1 7">Multi-pass membrane protein</topology>
    </subcellularLocation>
</comment>
<keyword evidence="6 7" id="KW-0472">Membrane</keyword>
<gene>
    <name evidence="9" type="ORF">ACFOOG_12180</name>
</gene>
<feature type="transmembrane region" description="Helical" evidence="7">
    <location>
        <begin position="272"/>
        <end position="293"/>
    </location>
</feature>
<evidence type="ECO:0000256" key="2">
    <source>
        <dbReference type="ARBA" id="ARBA00022475"/>
    </source>
</evidence>
<evidence type="ECO:0000256" key="1">
    <source>
        <dbReference type="ARBA" id="ARBA00004429"/>
    </source>
</evidence>
<dbReference type="InterPro" id="IPR010656">
    <property type="entry name" value="DctM"/>
</dbReference>
<feature type="transmembrane region" description="Helical" evidence="7">
    <location>
        <begin position="135"/>
        <end position="158"/>
    </location>
</feature>
<feature type="transmembrane region" description="Helical" evidence="7">
    <location>
        <begin position="6"/>
        <end position="34"/>
    </location>
</feature>
<feature type="transmembrane region" description="Helical" evidence="7">
    <location>
        <begin position="313"/>
        <end position="331"/>
    </location>
</feature>
<keyword evidence="10" id="KW-1185">Reference proteome</keyword>
<name>A0ABV7ZZB5_9GAMM</name>
<dbReference type="NCBIfam" id="TIGR00786">
    <property type="entry name" value="dctM"/>
    <property type="match status" value="1"/>
</dbReference>